<dbReference type="SMART" id="SM00387">
    <property type="entry name" value="HATPase_c"/>
    <property type="match status" value="1"/>
</dbReference>
<keyword evidence="18" id="KW-1185">Reference proteome</keyword>
<comment type="catalytic activity">
    <reaction evidence="1">
        <text>ATP + protein L-histidine = ADP + protein N-phospho-L-histidine.</text>
        <dbReference type="EC" id="2.7.13.3"/>
    </reaction>
</comment>
<dbReference type="Pfam" id="PF06580">
    <property type="entry name" value="His_kinase"/>
    <property type="match status" value="1"/>
</dbReference>
<evidence type="ECO:0000256" key="7">
    <source>
        <dbReference type="ARBA" id="ARBA00022692"/>
    </source>
</evidence>
<keyword evidence="8" id="KW-0547">Nucleotide-binding</keyword>
<dbReference type="InterPro" id="IPR005467">
    <property type="entry name" value="His_kinase_dom"/>
</dbReference>
<dbReference type="GO" id="GO:0071555">
    <property type="term" value="P:cell wall organization"/>
    <property type="evidence" value="ECO:0007669"/>
    <property type="project" value="InterPro"/>
</dbReference>
<evidence type="ECO:0000256" key="9">
    <source>
        <dbReference type="ARBA" id="ARBA00022777"/>
    </source>
</evidence>
<evidence type="ECO:0000256" key="8">
    <source>
        <dbReference type="ARBA" id="ARBA00022741"/>
    </source>
</evidence>
<evidence type="ECO:0000313" key="18">
    <source>
        <dbReference type="Proteomes" id="UP000194154"/>
    </source>
</evidence>
<sequence>MFSLFILLLERVGLIIIVAYLLMNVPYFKKMMSERSKLSSQIQLLIVFGLFAAVSNFTGVEIRNNEILSSQIFSKISDDAVIANTRVLTISVAGLIGGPVVGIGVGVVSGITRYLIGGIDAYTYVISSALIGLASGYFGYRAMKNNRYPNVFTGVILGAVMEVIQMICIIIFATNTEHAVNIVKLIALPMILINSLGVAIFLSIIISTIQQEQRMRAVQTHDVLNLANQTLPYFRAGLNEASATQAAQIIKDLMKVSAVSITNKTDILAHVGAASDHHVPRKKIITDLSKQVIKSGEIKEAHNRSEIGCTHPGCPLEGAIVIPLYVHNEVTGTLKLYFTDSNKLTYVERRLAEGLANIFSSQIELGEIETQSKLLKDAEIKSLQAQVNPHFFFNAMNTISALIRVDSEKARELLLNLSNFFRSNLQGAKSTSITIEKEIQQVEAYLSLEQARFPERFNIHFDIDDGLKHAKVPPFIIQILVENAIKHAFHNRKSGNDVYVKVKEGHHTIEISVEDNGFGIPEEKRAHIGHNVVSSTSGTGSALENLNKRLIGLYNSNARLNFKTSETGTKFYTSIPLEREEDA</sequence>
<dbReference type="SUPFAM" id="SSF55781">
    <property type="entry name" value="GAF domain-like"/>
    <property type="match status" value="1"/>
</dbReference>
<dbReference type="AlphaFoldDB" id="A0A1W7A8E2"/>
<feature type="transmembrane region" description="Helical" evidence="15">
    <location>
        <begin position="121"/>
        <end position="140"/>
    </location>
</feature>
<evidence type="ECO:0000256" key="14">
    <source>
        <dbReference type="ARBA" id="ARBA00029830"/>
    </source>
</evidence>
<keyword evidence="7 15" id="KW-0812">Transmembrane</keyword>
<dbReference type="InterPro" id="IPR011620">
    <property type="entry name" value="Sig_transdc_His_kinase_LytS_TM"/>
</dbReference>
<evidence type="ECO:0000256" key="15">
    <source>
        <dbReference type="SAM" id="Phobius"/>
    </source>
</evidence>
<evidence type="ECO:0000256" key="5">
    <source>
        <dbReference type="ARBA" id="ARBA00022553"/>
    </source>
</evidence>
<evidence type="ECO:0000256" key="4">
    <source>
        <dbReference type="ARBA" id="ARBA00022475"/>
    </source>
</evidence>
<dbReference type="Pfam" id="PF07694">
    <property type="entry name" value="5TM-5TMR_LYT"/>
    <property type="match status" value="1"/>
</dbReference>
<keyword evidence="11 15" id="KW-1133">Transmembrane helix</keyword>
<keyword evidence="13 15" id="KW-0472">Membrane</keyword>
<feature type="transmembrane region" description="Helical" evidence="15">
    <location>
        <begin position="87"/>
        <end position="109"/>
    </location>
</feature>
<dbReference type="KEGG" id="mcak:MCCS_02160"/>
<dbReference type="EMBL" id="CP021059">
    <property type="protein sequence ID" value="ARQ05887.1"/>
    <property type="molecule type" value="Genomic_DNA"/>
</dbReference>
<keyword evidence="9 17" id="KW-0418">Kinase</keyword>
<dbReference type="InterPro" id="IPR003594">
    <property type="entry name" value="HATPase_dom"/>
</dbReference>
<dbReference type="GO" id="GO:0000155">
    <property type="term" value="F:phosphorelay sensor kinase activity"/>
    <property type="evidence" value="ECO:0007669"/>
    <property type="project" value="InterPro"/>
</dbReference>
<evidence type="ECO:0000256" key="2">
    <source>
        <dbReference type="ARBA" id="ARBA00004651"/>
    </source>
</evidence>
<dbReference type="Gene3D" id="3.30.450.40">
    <property type="match status" value="1"/>
</dbReference>
<keyword evidence="4" id="KW-1003">Cell membrane</keyword>
<evidence type="ECO:0000256" key="1">
    <source>
        <dbReference type="ARBA" id="ARBA00000085"/>
    </source>
</evidence>
<evidence type="ECO:0000256" key="11">
    <source>
        <dbReference type="ARBA" id="ARBA00022989"/>
    </source>
</evidence>
<accession>A0A1W7A8E2</accession>
<proteinExistence type="predicted"/>
<comment type="subcellular location">
    <subcellularLocation>
        <location evidence="2">Cell membrane</location>
        <topology evidence="2">Multi-pass membrane protein</topology>
    </subcellularLocation>
</comment>
<dbReference type="PROSITE" id="PS50109">
    <property type="entry name" value="HIS_KIN"/>
    <property type="match status" value="1"/>
</dbReference>
<dbReference type="RefSeq" id="WP_086041601.1">
    <property type="nucleotide sequence ID" value="NZ_CBCRZA010000003.1"/>
</dbReference>
<dbReference type="SMART" id="SM00065">
    <property type="entry name" value="GAF"/>
    <property type="match status" value="1"/>
</dbReference>
<evidence type="ECO:0000256" key="6">
    <source>
        <dbReference type="ARBA" id="ARBA00022679"/>
    </source>
</evidence>
<dbReference type="InterPro" id="IPR010559">
    <property type="entry name" value="Sig_transdc_His_kin_internal"/>
</dbReference>
<evidence type="ECO:0000259" key="16">
    <source>
        <dbReference type="PROSITE" id="PS50109"/>
    </source>
</evidence>
<gene>
    <name evidence="17" type="primary">ypdA</name>
    <name evidence="17" type="ORF">MCCS_02160</name>
</gene>
<keyword evidence="10" id="KW-0067">ATP-binding</keyword>
<dbReference type="EC" id="2.7.13.3" evidence="3"/>
<dbReference type="InterPro" id="IPR029016">
    <property type="entry name" value="GAF-like_dom_sf"/>
</dbReference>
<evidence type="ECO:0000256" key="3">
    <source>
        <dbReference type="ARBA" id="ARBA00012438"/>
    </source>
</evidence>
<reference evidence="17 18" key="1">
    <citation type="journal article" date="2017" name="Int. J. Syst. Evol. Microbiol.">
        <title>Macrococcus canis sp. nov., a skin bacterium associated with infections in dogs.</title>
        <authorList>
            <person name="Gobeli Brawand S."/>
            <person name="Cotting K."/>
            <person name="Gomez-Sanz E."/>
            <person name="Collaud A."/>
            <person name="Thomann A."/>
            <person name="Brodard I."/>
            <person name="Rodriguez-Campos S."/>
            <person name="Strauss C."/>
            <person name="Perreten V."/>
        </authorList>
    </citation>
    <scope>NUCLEOTIDE SEQUENCE [LARGE SCALE GENOMIC DNA]</scope>
    <source>
        <strain evidence="17 18">KM45013</strain>
    </source>
</reference>
<organism evidence="17 18">
    <name type="scientific">Macrococcoides canis</name>
    <dbReference type="NCBI Taxonomy" id="1855823"/>
    <lineage>
        <taxon>Bacteria</taxon>
        <taxon>Bacillati</taxon>
        <taxon>Bacillota</taxon>
        <taxon>Bacilli</taxon>
        <taxon>Bacillales</taxon>
        <taxon>Staphylococcaceae</taxon>
        <taxon>Macrococcoides</taxon>
    </lineage>
</organism>
<evidence type="ECO:0000256" key="13">
    <source>
        <dbReference type="ARBA" id="ARBA00023136"/>
    </source>
</evidence>
<feature type="domain" description="Histidine kinase" evidence="16">
    <location>
        <begin position="476"/>
        <end position="579"/>
    </location>
</feature>
<dbReference type="Pfam" id="PF13492">
    <property type="entry name" value="GAF_3"/>
    <property type="match status" value="1"/>
</dbReference>
<dbReference type="OrthoDB" id="9776552at2"/>
<feature type="transmembrane region" description="Helical" evidence="15">
    <location>
        <begin position="6"/>
        <end position="23"/>
    </location>
</feature>
<dbReference type="PANTHER" id="PTHR34220">
    <property type="entry name" value="SENSOR HISTIDINE KINASE YPDA"/>
    <property type="match status" value="1"/>
</dbReference>
<name>A0A1W7A8E2_9STAP</name>
<keyword evidence="12" id="KW-0902">Two-component regulatory system</keyword>
<dbReference type="Gene3D" id="3.30.565.10">
    <property type="entry name" value="Histidine kinase-like ATPase, C-terminal domain"/>
    <property type="match status" value="1"/>
</dbReference>
<dbReference type="InterPro" id="IPR036890">
    <property type="entry name" value="HATPase_C_sf"/>
</dbReference>
<dbReference type="GO" id="GO:0005886">
    <property type="term" value="C:plasma membrane"/>
    <property type="evidence" value="ECO:0007669"/>
    <property type="project" value="UniProtKB-SubCell"/>
</dbReference>
<protein>
    <recommendedName>
        <fullName evidence="3">histidine kinase</fullName>
        <ecNumber evidence="3">2.7.13.3</ecNumber>
    </recommendedName>
    <alternativeName>
        <fullName evidence="14">Autolysin sensor kinase</fullName>
    </alternativeName>
</protein>
<keyword evidence="6 17" id="KW-0808">Transferase</keyword>
<evidence type="ECO:0000256" key="12">
    <source>
        <dbReference type="ARBA" id="ARBA00023012"/>
    </source>
</evidence>
<feature type="transmembrane region" description="Helical" evidence="15">
    <location>
        <begin position="152"/>
        <end position="173"/>
    </location>
</feature>
<dbReference type="Gene3D" id="1.10.1760.20">
    <property type="match status" value="1"/>
</dbReference>
<dbReference type="STRING" id="1855823.MCCS_02160"/>
<dbReference type="Proteomes" id="UP000194154">
    <property type="component" value="Chromosome"/>
</dbReference>
<dbReference type="PANTHER" id="PTHR34220:SF7">
    <property type="entry name" value="SENSOR HISTIDINE KINASE YPDA"/>
    <property type="match status" value="1"/>
</dbReference>
<feature type="transmembrane region" description="Helical" evidence="15">
    <location>
        <begin position="44"/>
        <end position="62"/>
    </location>
</feature>
<dbReference type="GO" id="GO:0005524">
    <property type="term" value="F:ATP binding"/>
    <property type="evidence" value="ECO:0007669"/>
    <property type="project" value="UniProtKB-KW"/>
</dbReference>
<feature type="transmembrane region" description="Helical" evidence="15">
    <location>
        <begin position="185"/>
        <end position="206"/>
    </location>
</feature>
<keyword evidence="5" id="KW-0597">Phosphoprotein</keyword>
<dbReference type="InterPro" id="IPR003018">
    <property type="entry name" value="GAF"/>
</dbReference>
<dbReference type="InterPro" id="IPR050640">
    <property type="entry name" value="Bact_2-comp_sensor_kinase"/>
</dbReference>
<evidence type="ECO:0000256" key="10">
    <source>
        <dbReference type="ARBA" id="ARBA00022840"/>
    </source>
</evidence>
<dbReference type="Pfam" id="PF02518">
    <property type="entry name" value="HATPase_c"/>
    <property type="match status" value="1"/>
</dbReference>
<dbReference type="GeneID" id="35294371"/>
<evidence type="ECO:0000313" key="17">
    <source>
        <dbReference type="EMBL" id="ARQ05887.1"/>
    </source>
</evidence>
<dbReference type="SUPFAM" id="SSF55874">
    <property type="entry name" value="ATPase domain of HSP90 chaperone/DNA topoisomerase II/histidine kinase"/>
    <property type="match status" value="1"/>
</dbReference>